<keyword evidence="5 6" id="KW-0665">Pyrimidine biosynthesis</keyword>
<sequence>MADPQLARDIDALCRLSGEFTLRSGQVSHEYFDKYLFEADPALLARVVAEMEPLLPTDTELLGGLEMGGIPIATVLSARTGLPALFVRKEAKTYGTCKLAEGPDVDGRRITLVEDVITTGGAVRDATRALRGYGATVADVVCAIDRSPAGENPLADVDLTVHPVLTKAELDAVRG</sequence>
<evidence type="ECO:0000256" key="2">
    <source>
        <dbReference type="ARBA" id="ARBA00011971"/>
    </source>
</evidence>
<name>A0ABW4TLN6_9ACTN</name>
<dbReference type="GO" id="GO:0004588">
    <property type="term" value="F:orotate phosphoribosyltransferase activity"/>
    <property type="evidence" value="ECO:0007669"/>
    <property type="project" value="UniProtKB-EC"/>
</dbReference>
<evidence type="ECO:0000256" key="3">
    <source>
        <dbReference type="ARBA" id="ARBA00022676"/>
    </source>
</evidence>
<comment type="caution">
    <text evidence="8">The sequence shown here is derived from an EMBL/GenBank/DDBJ whole genome shotgun (WGS) entry which is preliminary data.</text>
</comment>
<evidence type="ECO:0000256" key="4">
    <source>
        <dbReference type="ARBA" id="ARBA00022679"/>
    </source>
</evidence>
<keyword evidence="4 6" id="KW-0808">Transferase</keyword>
<dbReference type="PANTHER" id="PTHR19278:SF9">
    <property type="entry name" value="URIDINE 5'-MONOPHOSPHATE SYNTHASE"/>
    <property type="match status" value="1"/>
</dbReference>
<dbReference type="PANTHER" id="PTHR19278">
    <property type="entry name" value="OROTATE PHOSPHORIBOSYLTRANSFERASE"/>
    <property type="match status" value="1"/>
</dbReference>
<dbReference type="NCBIfam" id="TIGR00336">
    <property type="entry name" value="pyrE"/>
    <property type="match status" value="1"/>
</dbReference>
<feature type="binding site" evidence="6">
    <location>
        <position position="92"/>
    </location>
    <ligand>
        <name>5-phospho-alpha-D-ribose 1-diphosphate</name>
        <dbReference type="ChEBI" id="CHEBI:58017"/>
        <note>ligand shared between dimeric partners</note>
    </ligand>
</feature>
<comment type="similarity">
    <text evidence="6">Belongs to the purine/pyrimidine phosphoribosyltransferase family. PyrE subfamily.</text>
</comment>
<evidence type="ECO:0000313" key="9">
    <source>
        <dbReference type="Proteomes" id="UP001597351"/>
    </source>
</evidence>
<keyword evidence="6" id="KW-0460">Magnesium</keyword>
<evidence type="ECO:0000313" key="8">
    <source>
        <dbReference type="EMBL" id="MFD1946561.1"/>
    </source>
</evidence>
<feature type="binding site" description="in other chain" evidence="6">
    <location>
        <begin position="114"/>
        <end position="122"/>
    </location>
    <ligand>
        <name>5-phospho-alpha-D-ribose 1-diphosphate</name>
        <dbReference type="ChEBI" id="CHEBI:58017"/>
        <note>ligand shared between dimeric partners</note>
    </ligand>
</feature>
<feature type="binding site" description="in other chain" evidence="6">
    <location>
        <position position="23"/>
    </location>
    <ligand>
        <name>5-phospho-alpha-D-ribose 1-diphosphate</name>
        <dbReference type="ChEBI" id="CHEBI:58017"/>
        <note>ligand shared between dimeric partners</note>
    </ligand>
</feature>
<feature type="binding site" description="in other chain" evidence="6">
    <location>
        <position position="89"/>
    </location>
    <ligand>
        <name>5-phospho-alpha-D-ribose 1-diphosphate</name>
        <dbReference type="ChEBI" id="CHEBI:58017"/>
        <note>ligand shared between dimeric partners</note>
    </ligand>
</feature>
<evidence type="ECO:0000256" key="6">
    <source>
        <dbReference type="HAMAP-Rule" id="MF_01208"/>
    </source>
</evidence>
<feature type="binding site" evidence="6">
    <location>
        <position position="118"/>
    </location>
    <ligand>
        <name>orotate</name>
        <dbReference type="ChEBI" id="CHEBI:30839"/>
    </ligand>
</feature>
<proteinExistence type="inferred from homology"/>
<feature type="domain" description="Phosphoribosyltransferase" evidence="7">
    <location>
        <begin position="64"/>
        <end position="155"/>
    </location>
</feature>
<dbReference type="SUPFAM" id="SSF53271">
    <property type="entry name" value="PRTase-like"/>
    <property type="match status" value="1"/>
</dbReference>
<comment type="pathway">
    <text evidence="1 6">Pyrimidine metabolism; UMP biosynthesis via de novo pathway; UMP from orotate: step 1/2.</text>
</comment>
<dbReference type="Proteomes" id="UP001597351">
    <property type="component" value="Unassembled WGS sequence"/>
</dbReference>
<dbReference type="InterPro" id="IPR000836">
    <property type="entry name" value="PRTase_dom"/>
</dbReference>
<comment type="subunit">
    <text evidence="6">Homodimer.</text>
</comment>
<reference evidence="9" key="1">
    <citation type="journal article" date="2019" name="Int. J. Syst. Evol. Microbiol.">
        <title>The Global Catalogue of Microorganisms (GCM) 10K type strain sequencing project: providing services to taxonomists for standard genome sequencing and annotation.</title>
        <authorList>
            <consortium name="The Broad Institute Genomics Platform"/>
            <consortium name="The Broad Institute Genome Sequencing Center for Infectious Disease"/>
            <person name="Wu L."/>
            <person name="Ma J."/>
        </authorList>
    </citation>
    <scope>NUCLEOTIDE SEQUENCE [LARGE SCALE GENOMIC DNA]</scope>
    <source>
        <strain evidence="9">CGMCC 1.12477</strain>
    </source>
</reference>
<comment type="cofactor">
    <cofactor evidence="6">
        <name>Mg(2+)</name>
        <dbReference type="ChEBI" id="CHEBI:18420"/>
    </cofactor>
</comment>
<dbReference type="Pfam" id="PF00156">
    <property type="entry name" value="Pribosyltran"/>
    <property type="match status" value="1"/>
</dbReference>
<protein>
    <recommendedName>
        <fullName evidence="2 6">Orotate phosphoribosyltransferase</fullName>
        <shortName evidence="6">OPRT</shortName>
        <shortName evidence="6">OPRTase</shortName>
        <ecNumber evidence="2 6">2.4.2.10</ecNumber>
    </recommendedName>
</protein>
<feature type="binding site" evidence="6">
    <location>
        <position position="146"/>
    </location>
    <ligand>
        <name>orotate</name>
        <dbReference type="ChEBI" id="CHEBI:30839"/>
    </ligand>
</feature>
<dbReference type="InterPro" id="IPR029057">
    <property type="entry name" value="PRTase-like"/>
</dbReference>
<feature type="binding site" evidence="6">
    <location>
        <position position="88"/>
    </location>
    <ligand>
        <name>5-phospho-alpha-D-ribose 1-diphosphate</name>
        <dbReference type="ChEBI" id="CHEBI:58017"/>
        <note>ligand shared between dimeric partners</note>
    </ligand>
</feature>
<dbReference type="InterPro" id="IPR004467">
    <property type="entry name" value="Or_phspho_trans_dom"/>
</dbReference>
<gene>
    <name evidence="6 8" type="primary">pyrE</name>
    <name evidence="8" type="ORF">ACFSDE_07145</name>
</gene>
<accession>A0ABW4TLN6</accession>
<dbReference type="EC" id="2.4.2.10" evidence="2 6"/>
<dbReference type="CDD" id="cd06223">
    <property type="entry name" value="PRTases_typeI"/>
    <property type="match status" value="1"/>
</dbReference>
<keyword evidence="9" id="KW-1185">Reference proteome</keyword>
<comment type="catalytic activity">
    <reaction evidence="6">
        <text>orotidine 5'-phosphate + diphosphate = orotate + 5-phospho-alpha-D-ribose 1-diphosphate</text>
        <dbReference type="Rhea" id="RHEA:10380"/>
        <dbReference type="ChEBI" id="CHEBI:30839"/>
        <dbReference type="ChEBI" id="CHEBI:33019"/>
        <dbReference type="ChEBI" id="CHEBI:57538"/>
        <dbReference type="ChEBI" id="CHEBI:58017"/>
        <dbReference type="EC" id="2.4.2.10"/>
    </reaction>
</comment>
<comment type="function">
    <text evidence="6">Catalyzes the transfer of a ribosyl phosphate group from 5-phosphoribose 1-diphosphate to orotate, leading to the formation of orotidine monophosphate (OMP).</text>
</comment>
<evidence type="ECO:0000259" key="7">
    <source>
        <dbReference type="Pfam" id="PF00156"/>
    </source>
</evidence>
<evidence type="ECO:0000256" key="5">
    <source>
        <dbReference type="ARBA" id="ARBA00022975"/>
    </source>
</evidence>
<evidence type="ECO:0000256" key="1">
    <source>
        <dbReference type="ARBA" id="ARBA00004889"/>
    </source>
</evidence>
<dbReference type="HAMAP" id="MF_01208">
    <property type="entry name" value="PyrE"/>
    <property type="match status" value="1"/>
</dbReference>
<organism evidence="8 9">
    <name type="scientific">Nocardioides aestuarii</name>
    <dbReference type="NCBI Taxonomy" id="252231"/>
    <lineage>
        <taxon>Bacteria</taxon>
        <taxon>Bacillati</taxon>
        <taxon>Actinomycetota</taxon>
        <taxon>Actinomycetes</taxon>
        <taxon>Propionibacteriales</taxon>
        <taxon>Nocardioidaceae</taxon>
        <taxon>Nocardioides</taxon>
    </lineage>
</organism>
<comment type="caution">
    <text evidence="6">Lacks conserved residue(s) required for the propagation of feature annotation.</text>
</comment>
<dbReference type="Gene3D" id="3.40.50.2020">
    <property type="match status" value="1"/>
</dbReference>
<dbReference type="EMBL" id="JBHUGD010000003">
    <property type="protein sequence ID" value="MFD1946561.1"/>
    <property type="molecule type" value="Genomic_DNA"/>
</dbReference>
<keyword evidence="3 6" id="KW-0328">Glycosyltransferase</keyword>
<dbReference type="RefSeq" id="WP_343916827.1">
    <property type="nucleotide sequence ID" value="NZ_BAAAJT010000002.1"/>
</dbReference>
<dbReference type="InterPro" id="IPR023031">
    <property type="entry name" value="OPRT"/>
</dbReference>